<dbReference type="GO" id="GO:0005737">
    <property type="term" value="C:cytoplasm"/>
    <property type="evidence" value="ECO:0000318"/>
    <property type="project" value="GO_Central"/>
</dbReference>
<name>A7SU37_NEMVE</name>
<dbReference type="Gene3D" id="2.80.10.50">
    <property type="match status" value="1"/>
</dbReference>
<dbReference type="GO" id="GO:0008284">
    <property type="term" value="P:positive regulation of cell population proliferation"/>
    <property type="evidence" value="ECO:0000318"/>
    <property type="project" value="GO_Central"/>
</dbReference>
<dbReference type="GO" id="GO:0005104">
    <property type="term" value="F:fibroblast growth factor receptor binding"/>
    <property type="evidence" value="ECO:0000318"/>
    <property type="project" value="GO_Central"/>
</dbReference>
<dbReference type="EMBL" id="DS469807">
    <property type="protein sequence ID" value="EDO32755.1"/>
    <property type="molecule type" value="Genomic_DNA"/>
</dbReference>
<dbReference type="PhylomeDB" id="A7SU37"/>
<protein>
    <recommendedName>
        <fullName evidence="2">Fibroblast growth factor</fullName>
        <shortName evidence="2">FGF</shortName>
    </recommendedName>
</protein>
<evidence type="ECO:0000313" key="4">
    <source>
        <dbReference type="EMBL" id="EDO32755.1"/>
    </source>
</evidence>
<dbReference type="SUPFAM" id="SSF50353">
    <property type="entry name" value="Cytokine"/>
    <property type="match status" value="1"/>
</dbReference>
<dbReference type="HOGENOM" id="CLU_1262893_0_0_1"/>
<dbReference type="KEGG" id="nve:5503916"/>
<dbReference type="OrthoDB" id="6158176at2759"/>
<dbReference type="GO" id="GO:0043410">
    <property type="term" value="P:positive regulation of MAPK cascade"/>
    <property type="evidence" value="ECO:0000318"/>
    <property type="project" value="GO_Central"/>
</dbReference>
<dbReference type="Proteomes" id="UP000001593">
    <property type="component" value="Unassembled WGS sequence"/>
</dbReference>
<dbReference type="InParanoid" id="A7SU37"/>
<dbReference type="GO" id="GO:0022008">
    <property type="term" value="P:neurogenesis"/>
    <property type="evidence" value="ECO:0000318"/>
    <property type="project" value="GO_Central"/>
</dbReference>
<dbReference type="AlphaFoldDB" id="A7SU37"/>
<organism evidence="4 5">
    <name type="scientific">Nematostella vectensis</name>
    <name type="common">Starlet sea anemone</name>
    <dbReference type="NCBI Taxonomy" id="45351"/>
    <lineage>
        <taxon>Eukaryota</taxon>
        <taxon>Metazoa</taxon>
        <taxon>Cnidaria</taxon>
        <taxon>Anthozoa</taxon>
        <taxon>Hexacorallia</taxon>
        <taxon>Actiniaria</taxon>
        <taxon>Edwardsiidae</taxon>
        <taxon>Nematostella</taxon>
    </lineage>
</organism>
<dbReference type="PANTHER" id="PTHR11486">
    <property type="entry name" value="FIBROBLAST GROWTH FACTOR"/>
    <property type="match status" value="1"/>
</dbReference>
<feature type="region of interest" description="Disordered" evidence="3">
    <location>
        <begin position="187"/>
        <end position="219"/>
    </location>
</feature>
<dbReference type="CDD" id="cd00058">
    <property type="entry name" value="beta-trefoil_FGF"/>
    <property type="match status" value="1"/>
</dbReference>
<gene>
    <name evidence="4" type="ORF">NEMVEDRAFT_v1g217516</name>
</gene>
<dbReference type="Pfam" id="PF00167">
    <property type="entry name" value="FGF"/>
    <property type="match status" value="1"/>
</dbReference>
<dbReference type="GO" id="GO:0030334">
    <property type="term" value="P:regulation of cell migration"/>
    <property type="evidence" value="ECO:0000318"/>
    <property type="project" value="GO_Central"/>
</dbReference>
<dbReference type="InterPro" id="IPR056378">
    <property type="entry name" value="Let-756-like_FGF"/>
</dbReference>
<proteinExistence type="inferred from homology"/>
<evidence type="ECO:0000313" key="5">
    <source>
        <dbReference type="Proteomes" id="UP000001593"/>
    </source>
</evidence>
<dbReference type="GO" id="GO:0008543">
    <property type="term" value="P:fibroblast growth factor receptor signaling pathway"/>
    <property type="evidence" value="ECO:0000318"/>
    <property type="project" value="GO_Central"/>
</dbReference>
<dbReference type="InterPro" id="IPR008996">
    <property type="entry name" value="IL1/FGF"/>
</dbReference>
<dbReference type="GO" id="GO:0008083">
    <property type="term" value="F:growth factor activity"/>
    <property type="evidence" value="ECO:0000318"/>
    <property type="project" value="GO_Central"/>
</dbReference>
<dbReference type="STRING" id="45351.A7SU37"/>
<dbReference type="PRINTS" id="PR00263">
    <property type="entry name" value="HBGFFGF"/>
</dbReference>
<accession>A7SU37</accession>
<dbReference type="eggNOG" id="KOG3885">
    <property type="taxonomic scope" value="Eukaryota"/>
</dbReference>
<dbReference type="SMART" id="SM00442">
    <property type="entry name" value="FGF"/>
    <property type="match status" value="1"/>
</dbReference>
<evidence type="ECO:0000256" key="1">
    <source>
        <dbReference type="ARBA" id="ARBA00007936"/>
    </source>
</evidence>
<reference evidence="4 5" key="1">
    <citation type="journal article" date="2007" name="Science">
        <title>Sea anemone genome reveals ancestral eumetazoan gene repertoire and genomic organization.</title>
        <authorList>
            <person name="Putnam N.H."/>
            <person name="Srivastava M."/>
            <person name="Hellsten U."/>
            <person name="Dirks B."/>
            <person name="Chapman J."/>
            <person name="Salamov A."/>
            <person name="Terry A."/>
            <person name="Shapiro H."/>
            <person name="Lindquist E."/>
            <person name="Kapitonov V.V."/>
            <person name="Jurka J."/>
            <person name="Genikhovich G."/>
            <person name="Grigoriev I.V."/>
            <person name="Lucas S.M."/>
            <person name="Steele R.E."/>
            <person name="Finnerty J.R."/>
            <person name="Technau U."/>
            <person name="Martindale M.Q."/>
            <person name="Rokhsar D.S."/>
        </authorList>
    </citation>
    <scope>NUCLEOTIDE SEQUENCE [LARGE SCALE GENOMIC DNA]</scope>
    <source>
        <strain evidence="5">CH2 X CH6</strain>
    </source>
</reference>
<dbReference type="GO" id="GO:0005615">
    <property type="term" value="C:extracellular space"/>
    <property type="evidence" value="ECO:0000318"/>
    <property type="project" value="GO_Central"/>
</dbReference>
<dbReference type="PROSITE" id="PS00247">
    <property type="entry name" value="HBGF_FGF"/>
    <property type="match status" value="1"/>
</dbReference>
<dbReference type="InterPro" id="IPR002209">
    <property type="entry name" value="Fibroblast_GF_fam"/>
</dbReference>
<sequence>MSSGSLREMSQARFSETLPSLRKYTRKRQLLAKNGYYLEIFPNGEVGCTRDGSSPNSVLEFLSVGPDLIAIGGHAADKYLAVDNQGKIFTSNSERKECVFRELTGKNFYTLIRTCHSDIHGHGWYLSINNRGRVATKTCTYSDHPQLHFIVKVIKENQENNGKSESTRNSTPVWRRQSMEDFELIDFNSFTPSPMSGVSQRSSQSEDESSGSVENYTSC</sequence>
<evidence type="ECO:0000256" key="2">
    <source>
        <dbReference type="RuleBase" id="RU049442"/>
    </source>
</evidence>
<comment type="similarity">
    <text evidence="1 2">Belongs to the heparin-binding growth factors family.</text>
</comment>
<evidence type="ECO:0000256" key="3">
    <source>
        <dbReference type="SAM" id="MobiDB-lite"/>
    </source>
</evidence>
<feature type="compositionally biased region" description="Polar residues" evidence="3">
    <location>
        <begin position="188"/>
        <end position="198"/>
    </location>
</feature>
<keyword evidence="5" id="KW-1185">Reference proteome</keyword>
<dbReference type="OMA" id="GSFTHGF"/>